<comment type="caution">
    <text evidence="3">The sequence shown here is derived from an EMBL/GenBank/DDBJ whole genome shotgun (WGS) entry which is preliminary data.</text>
</comment>
<dbReference type="PANTHER" id="PTHR47064:SF2">
    <property type="entry name" value="SMP-30_GLUCONOLACTONASE_LRE-LIKE REGION DOMAIN-CONTAINING PROTEIN-RELATED"/>
    <property type="match status" value="1"/>
</dbReference>
<keyword evidence="4" id="KW-1185">Reference proteome</keyword>
<dbReference type="AlphaFoldDB" id="A0A8H6VL33"/>
<organism evidence="3 4">
    <name type="scientific">Pseudocercospora fuligena</name>
    <dbReference type="NCBI Taxonomy" id="685502"/>
    <lineage>
        <taxon>Eukaryota</taxon>
        <taxon>Fungi</taxon>
        <taxon>Dikarya</taxon>
        <taxon>Ascomycota</taxon>
        <taxon>Pezizomycotina</taxon>
        <taxon>Dothideomycetes</taxon>
        <taxon>Dothideomycetidae</taxon>
        <taxon>Mycosphaerellales</taxon>
        <taxon>Mycosphaerellaceae</taxon>
        <taxon>Pseudocercospora</taxon>
    </lineage>
</organism>
<gene>
    <name evidence="3" type="ORF">HII31_03018</name>
</gene>
<feature type="signal peptide" evidence="1">
    <location>
        <begin position="1"/>
        <end position="18"/>
    </location>
</feature>
<dbReference type="InterPro" id="IPR052988">
    <property type="entry name" value="Oryzine_lactonohydrolase"/>
</dbReference>
<feature type="domain" description="SMP-30/Gluconolactonase/LRE-like region" evidence="2">
    <location>
        <begin position="139"/>
        <end position="298"/>
    </location>
</feature>
<dbReference type="Proteomes" id="UP000660729">
    <property type="component" value="Unassembled WGS sequence"/>
</dbReference>
<evidence type="ECO:0000313" key="4">
    <source>
        <dbReference type="Proteomes" id="UP000660729"/>
    </source>
</evidence>
<evidence type="ECO:0000259" key="2">
    <source>
        <dbReference type="Pfam" id="PF08450"/>
    </source>
</evidence>
<dbReference type="OrthoDB" id="423498at2759"/>
<reference evidence="3" key="1">
    <citation type="submission" date="2020-04" db="EMBL/GenBank/DDBJ databases">
        <title>Draft genome resource of the tomato pathogen Pseudocercospora fuligena.</title>
        <authorList>
            <person name="Zaccaron A."/>
        </authorList>
    </citation>
    <scope>NUCLEOTIDE SEQUENCE</scope>
    <source>
        <strain evidence="3">PF001</strain>
    </source>
</reference>
<dbReference type="Pfam" id="PF08450">
    <property type="entry name" value="SGL"/>
    <property type="match status" value="1"/>
</dbReference>
<evidence type="ECO:0000256" key="1">
    <source>
        <dbReference type="SAM" id="SignalP"/>
    </source>
</evidence>
<dbReference type="InterPro" id="IPR011042">
    <property type="entry name" value="6-blade_b-propeller_TolB-like"/>
</dbReference>
<evidence type="ECO:0000313" key="3">
    <source>
        <dbReference type="EMBL" id="KAF7195700.1"/>
    </source>
</evidence>
<protein>
    <submittedName>
        <fullName evidence="3">Gluconolactonase</fullName>
    </submittedName>
</protein>
<accession>A0A8H6VL33</accession>
<dbReference type="EMBL" id="JABCIY010000038">
    <property type="protein sequence ID" value="KAF7195700.1"/>
    <property type="molecule type" value="Genomic_DNA"/>
</dbReference>
<sequence length="426" mass="47006">MSRMTVLASLSLLTLAAAQSGFTPPIAQPCPGLESSQNVACINNYAAVLPYPFERGFAVDGNDPDNDTFIDTSVPSDTSFELVHNATFLVFDQERGLDILGSSPRLERIFNTRNDSIHEAPVYVPGLNVIIYSLPHQGIYEQQIINLNNTPPTIENYTTSPPVYAVNGGKYYQGEIYWALEASFPFPDPNNSSKTIQQAPGIYKLNPYTNKTTTLINNYFGTLLNSPNDLFIDSRGDIFFTDSWYGYAINVTSYPVHSPATYRFRPSTGALSIVENTLDQPNGIGISPDGRTMYISDTGITDFEGVDPNVLPRYRYNPFGGKSLYAYDINFAPPGNYLTGKRPIWLAQTFAVDGFHVSREGYLLGAAGNGIDVLSEYGELLVRIEIGGSVNNFQFVGKERDELWAFGPSGIWRISGLGNIHGMREE</sequence>
<feature type="chain" id="PRO_5034536447" evidence="1">
    <location>
        <begin position="19"/>
        <end position="426"/>
    </location>
</feature>
<dbReference type="PANTHER" id="PTHR47064">
    <property type="entry name" value="PUTATIVE (AFU_ORTHOLOGUE AFUA_1G08990)-RELATED"/>
    <property type="match status" value="1"/>
</dbReference>
<name>A0A8H6VL33_9PEZI</name>
<keyword evidence="1" id="KW-0732">Signal</keyword>
<proteinExistence type="predicted"/>
<dbReference type="InterPro" id="IPR013658">
    <property type="entry name" value="SGL"/>
</dbReference>
<dbReference type="Gene3D" id="2.120.10.30">
    <property type="entry name" value="TolB, C-terminal domain"/>
    <property type="match status" value="1"/>
</dbReference>
<dbReference type="SUPFAM" id="SSF63829">
    <property type="entry name" value="Calcium-dependent phosphotriesterase"/>
    <property type="match status" value="1"/>
</dbReference>